<dbReference type="EMBL" id="CP032694">
    <property type="protein sequence ID" value="AYG58325.1"/>
    <property type="molecule type" value="Genomic_DNA"/>
</dbReference>
<name>A0A387FM23_9HYPH</name>
<accession>A0A387FM23</accession>
<evidence type="ECO:0000313" key="2">
    <source>
        <dbReference type="Proteomes" id="UP000282195"/>
    </source>
</evidence>
<protein>
    <recommendedName>
        <fullName evidence="3">WD40 repeat domain-containing protein</fullName>
    </recommendedName>
</protein>
<sequence length="369" mass="38410">MNQQTVPNPGLFDLLAREWQCPAARLCFNDDDTMLAIMGADGAAAIARLADNEPPEARIKIESGQMTISPRQGRPAPLIRTRLQDGAALSACQGGDFLVLTGNGELLRLSRAGMPGDRLVTDKLPIAAFDHNGPAGVTAAMAADRLYLQSESRGVIAEIGFEGQTADILSISDDGAMIALAGTGGLIICRSDTLSRPERLATLPARPLSLQWSADGRWLACGLETGGLRLLDTASGRVANLIDFPGPVGVLGWNRAANALVASGAFRIAGWSMDTPPFDTSAAGALGTGRPGLAVVEAVAAHPANRLVAAGYANGRVVVAQIGSPEELIVRQAGGAVHELRWSNDGNHLALADSLGSVAVVTFPKQLFK</sequence>
<keyword evidence="2" id="KW-1185">Reference proteome</keyword>
<dbReference type="InterPro" id="IPR015943">
    <property type="entry name" value="WD40/YVTN_repeat-like_dom_sf"/>
</dbReference>
<reference evidence="1 2" key="1">
    <citation type="submission" date="2018-10" db="EMBL/GenBank/DDBJ databases">
        <title>Rhizobium etli, R. leguminosarum and a new Rhizobium genospecies from Phaseolus dumosus.</title>
        <authorList>
            <person name="Ramirez-Puebla S.T."/>
            <person name="Rogel-Hernandez M.A."/>
            <person name="Guerrero G."/>
            <person name="Ormeno-Orrillo E."/>
            <person name="Martinez-Romero J.C."/>
            <person name="Negrete-Yankelevich S."/>
            <person name="Martinez-Romero E."/>
        </authorList>
    </citation>
    <scope>NUCLEOTIDE SEQUENCE [LARGE SCALE GENOMIC DNA]</scope>
    <source>
        <strain evidence="1 2">CCGE525</strain>
    </source>
</reference>
<organism evidence="1 2">
    <name type="scientific">Rhizobium jaguaris</name>
    <dbReference type="NCBI Taxonomy" id="1312183"/>
    <lineage>
        <taxon>Bacteria</taxon>
        <taxon>Pseudomonadati</taxon>
        <taxon>Pseudomonadota</taxon>
        <taxon>Alphaproteobacteria</taxon>
        <taxon>Hyphomicrobiales</taxon>
        <taxon>Rhizobiaceae</taxon>
        <taxon>Rhizobium/Agrobacterium group</taxon>
        <taxon>Rhizobium</taxon>
    </lineage>
</organism>
<dbReference type="AlphaFoldDB" id="A0A387FM23"/>
<dbReference type="OrthoDB" id="8192299at2"/>
<dbReference type="Gene3D" id="2.130.10.10">
    <property type="entry name" value="YVTN repeat-like/Quinoprotein amine dehydrogenase"/>
    <property type="match status" value="2"/>
</dbReference>
<evidence type="ECO:0008006" key="3">
    <source>
        <dbReference type="Google" id="ProtNLM"/>
    </source>
</evidence>
<dbReference type="SUPFAM" id="SSF82171">
    <property type="entry name" value="DPP6 N-terminal domain-like"/>
    <property type="match status" value="1"/>
</dbReference>
<proteinExistence type="predicted"/>
<dbReference type="KEGG" id="rjg:CCGE525_05470"/>
<evidence type="ECO:0000313" key="1">
    <source>
        <dbReference type="EMBL" id="AYG58325.1"/>
    </source>
</evidence>
<gene>
    <name evidence="1" type="ORF">CCGE525_05470</name>
</gene>
<dbReference type="Proteomes" id="UP000282195">
    <property type="component" value="Chromosome"/>
</dbReference>
<dbReference type="RefSeq" id="WP_120703402.1">
    <property type="nucleotide sequence ID" value="NZ_CP032694.1"/>
</dbReference>